<evidence type="ECO:0000313" key="2">
    <source>
        <dbReference type="EMBL" id="MFC6888363.1"/>
    </source>
</evidence>
<gene>
    <name evidence="2" type="ORF">ACFQEY_04790</name>
</gene>
<proteinExistence type="predicted"/>
<feature type="region of interest" description="Disordered" evidence="1">
    <location>
        <begin position="1"/>
        <end position="22"/>
    </location>
</feature>
<comment type="caution">
    <text evidence="2">The sequence shown here is derived from an EMBL/GenBank/DDBJ whole genome shotgun (WGS) entry which is preliminary data.</text>
</comment>
<evidence type="ECO:0000313" key="3">
    <source>
        <dbReference type="Proteomes" id="UP001596333"/>
    </source>
</evidence>
<dbReference type="EMBL" id="JBHSXI010000002">
    <property type="protein sequence ID" value="MFC6888363.1"/>
    <property type="molecule type" value="Genomic_DNA"/>
</dbReference>
<sequence>MSPRGTQTALKRESTEVPMDGGRQVTVTPGNPWPSAYRGSEYSIVSSRKHGDVAQWSHMGDIQAMTGVPRGLKDALQNLGKADGRGSFRLTASGEVLTKVPADKYRKVSEAPVSRGHIPVYVGKLDGTFDFQAFSNDPTPPSGIGEISVWTGLPFKHGETWAVCSDDVLRWSWQDYYFESAFDHPELAETYKRFRPAGGLIYLNEHGHVWGNINREDVPASERDRIGNAYGEWQQTASNAEQRLVTRRLKRMESESAPDGLLPVYFGHLSQYDSGLVPKAVVKDKTYFTDTAMELD</sequence>
<dbReference type="RefSeq" id="WP_379765268.1">
    <property type="nucleotide sequence ID" value="NZ_JBHSXI010000002.1"/>
</dbReference>
<dbReference type="Proteomes" id="UP001596333">
    <property type="component" value="Unassembled WGS sequence"/>
</dbReference>
<protein>
    <submittedName>
        <fullName evidence="2">Uncharacterized protein</fullName>
    </submittedName>
</protein>
<evidence type="ECO:0000256" key="1">
    <source>
        <dbReference type="SAM" id="MobiDB-lite"/>
    </source>
</evidence>
<reference evidence="2 3" key="1">
    <citation type="journal article" date="2019" name="Int. J. Syst. Evol. Microbiol.">
        <title>The Global Catalogue of Microorganisms (GCM) 10K type strain sequencing project: providing services to taxonomists for standard genome sequencing and annotation.</title>
        <authorList>
            <consortium name="The Broad Institute Genomics Platform"/>
            <consortium name="The Broad Institute Genome Sequencing Center for Infectious Disease"/>
            <person name="Wu L."/>
            <person name="Ma J."/>
        </authorList>
    </citation>
    <scope>NUCLEOTIDE SEQUENCE [LARGE SCALE GENOMIC DNA]</scope>
    <source>
        <strain evidence="2 3">Y73</strain>
    </source>
</reference>
<keyword evidence="3" id="KW-1185">Reference proteome</keyword>
<accession>A0ABD5UGG2</accession>
<name>A0ABD5UGG2_9EURY</name>
<dbReference type="AlphaFoldDB" id="A0ABD5UGG2"/>
<organism evidence="2 3">
    <name type="scientific">Halorubrum trueperi</name>
    <dbReference type="NCBI Taxonomy" id="2004704"/>
    <lineage>
        <taxon>Archaea</taxon>
        <taxon>Methanobacteriati</taxon>
        <taxon>Methanobacteriota</taxon>
        <taxon>Stenosarchaea group</taxon>
        <taxon>Halobacteria</taxon>
        <taxon>Halobacteriales</taxon>
        <taxon>Haloferacaceae</taxon>
        <taxon>Halorubrum</taxon>
    </lineage>
</organism>